<keyword evidence="2" id="KW-1185">Reference proteome</keyword>
<evidence type="ECO:0000313" key="1">
    <source>
        <dbReference type="EMBL" id="QGU00914.1"/>
    </source>
</evidence>
<dbReference type="Proteomes" id="UP000427071">
    <property type="component" value="Chromosome"/>
</dbReference>
<accession>A0A6B8VH41</accession>
<dbReference type="KEGG" id="ckw:CKALI_00050"/>
<dbReference type="AlphaFoldDB" id="A0A6B8VH41"/>
<evidence type="ECO:0000313" key="2">
    <source>
        <dbReference type="Proteomes" id="UP000427071"/>
    </source>
</evidence>
<organism evidence="1 2">
    <name type="scientific">Corynebacterium kalinowskii</name>
    <dbReference type="NCBI Taxonomy" id="2675216"/>
    <lineage>
        <taxon>Bacteria</taxon>
        <taxon>Bacillati</taxon>
        <taxon>Actinomycetota</taxon>
        <taxon>Actinomycetes</taxon>
        <taxon>Mycobacteriales</taxon>
        <taxon>Corynebacteriaceae</taxon>
        <taxon>Corynebacterium</taxon>
    </lineage>
</organism>
<sequence>MITISDRAALVSDLADFARTTVNNQSGITGMALKGGLAAATKAKPNIVEAGLGHVLNDVIGVLNPYWDSKPEGTSFGEQLDANKDRVAEELLQVADGQSKNVTNQTLVKVYNSLRGKVAKVLAENVRGLGDIVEKHAA</sequence>
<reference evidence="2" key="1">
    <citation type="submission" date="2019-11" db="EMBL/GenBank/DDBJ databases">
        <title>Complete genome sequence of Corynebacterium kalinowskii 1959, a novel Corynebacterium species isolated from soil of a small paddock in Vilsendorf, Germany.</title>
        <authorList>
            <person name="Schaffert L."/>
            <person name="Ruwe M."/>
            <person name="Milse J."/>
            <person name="Hanuschka K."/>
            <person name="Ortseifen V."/>
            <person name="Droste J."/>
            <person name="Brandt D."/>
            <person name="Schlueter L."/>
            <person name="Kutter Y."/>
            <person name="Vinke S."/>
            <person name="Viehoefer P."/>
            <person name="Jacob L."/>
            <person name="Luebke N.-C."/>
            <person name="Schulte-Berndt E."/>
            <person name="Hain C."/>
            <person name="Linder M."/>
            <person name="Schmidt P."/>
            <person name="Wollenschlaeger L."/>
            <person name="Luttermann T."/>
            <person name="Thieme E."/>
            <person name="Hassa J."/>
            <person name="Haak M."/>
            <person name="Wittchen M."/>
            <person name="Mentz A."/>
            <person name="Persicke M."/>
            <person name="Busche T."/>
            <person name="Ruckert C."/>
        </authorList>
    </citation>
    <scope>NUCLEOTIDE SEQUENCE [LARGE SCALE GENOMIC DNA]</scope>
    <source>
        <strain evidence="2">1959</strain>
    </source>
</reference>
<dbReference type="EMBL" id="CP046452">
    <property type="protein sequence ID" value="QGU00914.1"/>
    <property type="molecule type" value="Genomic_DNA"/>
</dbReference>
<protein>
    <submittedName>
        <fullName evidence="1">Uncharacterized protein</fullName>
    </submittedName>
</protein>
<proteinExistence type="predicted"/>
<dbReference type="Pfam" id="PF21893">
    <property type="entry name" value="DUF6918"/>
    <property type="match status" value="1"/>
</dbReference>
<gene>
    <name evidence="1" type="ORF">CKALI_00050</name>
</gene>
<dbReference type="RefSeq" id="WP_156191383.1">
    <property type="nucleotide sequence ID" value="NZ_CP046452.1"/>
</dbReference>
<name>A0A6B8VH41_9CORY</name>
<dbReference type="InterPro" id="IPR054211">
    <property type="entry name" value="DUF6918"/>
</dbReference>